<dbReference type="InterPro" id="IPR026265">
    <property type="entry name" value="LptC"/>
</dbReference>
<evidence type="ECO:0000313" key="2">
    <source>
        <dbReference type="Proteomes" id="UP000829925"/>
    </source>
</evidence>
<accession>A0A8T9SRU2</accession>
<evidence type="ECO:0000313" key="1">
    <source>
        <dbReference type="EMBL" id="UOR04832.1"/>
    </source>
</evidence>
<dbReference type="Gene3D" id="2.60.450.10">
    <property type="entry name" value="Lipopolysaccharide (LPS) transport protein A like domain"/>
    <property type="match status" value="1"/>
</dbReference>
<dbReference type="AlphaFoldDB" id="A0A8T9SRU2"/>
<keyword evidence="2" id="KW-1185">Reference proteome</keyword>
<name>A0A8T9SRU2_9BACT</name>
<protein>
    <submittedName>
        <fullName evidence="1">LPS export ABC transporter periplasmic protein LptC</fullName>
    </submittedName>
</protein>
<dbReference type="NCBIfam" id="TIGR04409">
    <property type="entry name" value="LptC_YrbK"/>
    <property type="match status" value="1"/>
</dbReference>
<reference evidence="1 2" key="1">
    <citation type="submission" date="2022-04" db="EMBL/GenBank/DDBJ databases">
        <title>Hymenobacter sp. isolated from the air.</title>
        <authorList>
            <person name="Won M."/>
            <person name="Lee C.-M."/>
            <person name="Woen H.-Y."/>
            <person name="Kwon S.-W."/>
        </authorList>
    </citation>
    <scope>NUCLEOTIDE SEQUENCE [LARGE SCALE GENOMIC DNA]</scope>
    <source>
        <strain evidence="2">5413 J-13</strain>
    </source>
</reference>
<dbReference type="GO" id="GO:0015221">
    <property type="term" value="F:lipopolysaccharide transmembrane transporter activity"/>
    <property type="evidence" value="ECO:0007669"/>
    <property type="project" value="InterPro"/>
</dbReference>
<dbReference type="KEGG" id="haei:MUN82_18050"/>
<dbReference type="PROSITE" id="PS51257">
    <property type="entry name" value="PROKAR_LIPOPROTEIN"/>
    <property type="match status" value="1"/>
</dbReference>
<organism evidence="1 2">
    <name type="scientific">Hymenobacter aerilatus</name>
    <dbReference type="NCBI Taxonomy" id="2932251"/>
    <lineage>
        <taxon>Bacteria</taxon>
        <taxon>Pseudomonadati</taxon>
        <taxon>Bacteroidota</taxon>
        <taxon>Cytophagia</taxon>
        <taxon>Cytophagales</taxon>
        <taxon>Hymenobacteraceae</taxon>
        <taxon>Hymenobacter</taxon>
    </lineage>
</organism>
<dbReference type="InterPro" id="IPR010664">
    <property type="entry name" value="LipoPS_assembly_LptC-rel"/>
</dbReference>
<dbReference type="Pfam" id="PF06835">
    <property type="entry name" value="LptC"/>
    <property type="match status" value="1"/>
</dbReference>
<dbReference type="EMBL" id="CP095053">
    <property type="protein sequence ID" value="UOR04832.1"/>
    <property type="molecule type" value="Genomic_DNA"/>
</dbReference>
<dbReference type="RefSeq" id="WP_245092683.1">
    <property type="nucleotide sequence ID" value="NZ_CP095053.1"/>
</dbReference>
<proteinExistence type="predicted"/>
<dbReference type="Proteomes" id="UP000829925">
    <property type="component" value="Chromosome"/>
</dbReference>
<dbReference type="GO" id="GO:0005886">
    <property type="term" value="C:plasma membrane"/>
    <property type="evidence" value="ECO:0007669"/>
    <property type="project" value="InterPro"/>
</dbReference>
<gene>
    <name evidence="1" type="primary">lptC</name>
    <name evidence="1" type="ORF">MUN82_18050</name>
</gene>
<sequence length="183" mass="20832">MRELRIWIGVGLALVGCQKQEADPTKKVKYEGPIMETTNVLTFVSDSAKLQVKLTSPLQQQFESGDVIYPKGVKLLFYSKDGQTVVNTISGDYGKQEKSKGVYSLRGHVRVKNEPKQQTLQTEELFYDQQRLLIYTQPEMFVHIETPTEKVDGYGLEADQNFSRYKLKRVTGIFSNITETTTP</sequence>